<proteinExistence type="predicted"/>
<sequence length="154" mass="18109">MKKRMTTMFAFSLIITGMAAYEGLDNRDMTEPENKLWSRDPMKHNNYVKGQCTYYVFDRVRENGDRIGRSWGDAKYWKKHAEQDGYTINHHPKVGSLLQSTKGKYGHVAYIERVFNDGTVKVKEMNFYHPFEISSRDISRQALKKYHIIHPKAN</sequence>
<feature type="chain" id="PRO_5039092782" evidence="1">
    <location>
        <begin position="20"/>
        <end position="154"/>
    </location>
</feature>
<feature type="signal peptide" evidence="1">
    <location>
        <begin position="1"/>
        <end position="19"/>
    </location>
</feature>
<dbReference type="Proteomes" id="UP000265541">
    <property type="component" value="Unassembled WGS sequence"/>
</dbReference>
<dbReference type="OrthoDB" id="2389353at2"/>
<dbReference type="Gene3D" id="3.90.1720.10">
    <property type="entry name" value="endopeptidase domain like (from Nostoc punctiforme)"/>
    <property type="match status" value="1"/>
</dbReference>
<evidence type="ECO:0000259" key="2">
    <source>
        <dbReference type="PROSITE" id="PS50911"/>
    </source>
</evidence>
<dbReference type="InterPro" id="IPR038765">
    <property type="entry name" value="Papain-like_cys_pep_sf"/>
</dbReference>
<evidence type="ECO:0000313" key="3">
    <source>
        <dbReference type="EMBL" id="RIP33593.1"/>
    </source>
</evidence>
<organism evidence="3 4">
    <name type="scientific">Staphylococcus gallinarum</name>
    <dbReference type="NCBI Taxonomy" id="1293"/>
    <lineage>
        <taxon>Bacteria</taxon>
        <taxon>Bacillati</taxon>
        <taxon>Bacillota</taxon>
        <taxon>Bacilli</taxon>
        <taxon>Bacillales</taxon>
        <taxon>Staphylococcaceae</taxon>
        <taxon>Staphylococcus</taxon>
    </lineage>
</organism>
<keyword evidence="1" id="KW-0732">Signal</keyword>
<comment type="caution">
    <text evidence="3">The sequence shown here is derived from an EMBL/GenBank/DDBJ whole genome shotgun (WGS) entry which is preliminary data.</text>
</comment>
<dbReference type="Pfam" id="PF05257">
    <property type="entry name" value="CHAP"/>
    <property type="match status" value="1"/>
</dbReference>
<dbReference type="AlphaFoldDB" id="A0A3A0VYS1"/>
<evidence type="ECO:0000256" key="1">
    <source>
        <dbReference type="SAM" id="SignalP"/>
    </source>
</evidence>
<reference evidence="3 4" key="1">
    <citation type="journal article" date="2016" name="Front. Microbiol.">
        <title>Comprehensive Phylogenetic Analysis of Bovine Non-aureus Staphylococci Species Based on Whole-Genome Sequencing.</title>
        <authorList>
            <person name="Naushad S."/>
            <person name="Barkema H.W."/>
            <person name="Luby C."/>
            <person name="Condas L.A."/>
            <person name="Nobrega D.B."/>
            <person name="Carson D.A."/>
            <person name="De Buck J."/>
        </authorList>
    </citation>
    <scope>NUCLEOTIDE SEQUENCE [LARGE SCALE GENOMIC DNA]</scope>
    <source>
        <strain evidence="3 4">SNUC 4781</strain>
    </source>
</reference>
<gene>
    <name evidence="3" type="ORF">BUZ14_10815</name>
</gene>
<accession>A0A3A0VYS1</accession>
<dbReference type="InterPro" id="IPR007921">
    <property type="entry name" value="CHAP_dom"/>
</dbReference>
<evidence type="ECO:0000313" key="4">
    <source>
        <dbReference type="Proteomes" id="UP000265541"/>
    </source>
</evidence>
<dbReference type="EMBL" id="QYJN01000005">
    <property type="protein sequence ID" value="RIP33593.1"/>
    <property type="molecule type" value="Genomic_DNA"/>
</dbReference>
<dbReference type="SUPFAM" id="SSF54001">
    <property type="entry name" value="Cysteine proteinases"/>
    <property type="match status" value="1"/>
</dbReference>
<name>A0A3A0VYS1_STAGA</name>
<dbReference type="RefSeq" id="WP_119485915.1">
    <property type="nucleotide sequence ID" value="NZ_QYJN01000005.1"/>
</dbReference>
<feature type="domain" description="Peptidase C51" evidence="2">
    <location>
        <begin position="27"/>
        <end position="150"/>
    </location>
</feature>
<dbReference type="PROSITE" id="PS50911">
    <property type="entry name" value="CHAP"/>
    <property type="match status" value="1"/>
</dbReference>
<protein>
    <submittedName>
        <fullName evidence="3">CHAP domain-containing protein</fullName>
    </submittedName>
</protein>